<reference evidence="2 3" key="1">
    <citation type="journal article" date="2015" name="Nat. Commun.">
        <title>Outbred genome sequencing and CRISPR/Cas9 gene editing in butterflies.</title>
        <authorList>
            <person name="Li X."/>
            <person name="Fan D."/>
            <person name="Zhang W."/>
            <person name="Liu G."/>
            <person name="Zhang L."/>
            <person name="Zhao L."/>
            <person name="Fang X."/>
            <person name="Chen L."/>
            <person name="Dong Y."/>
            <person name="Chen Y."/>
            <person name="Ding Y."/>
            <person name="Zhao R."/>
            <person name="Feng M."/>
            <person name="Zhu Y."/>
            <person name="Feng Y."/>
            <person name="Jiang X."/>
            <person name="Zhu D."/>
            <person name="Xiang H."/>
            <person name="Feng X."/>
            <person name="Li S."/>
            <person name="Wang J."/>
            <person name="Zhang G."/>
            <person name="Kronforst M.R."/>
            <person name="Wang W."/>
        </authorList>
    </citation>
    <scope>NUCLEOTIDE SEQUENCE [LARGE SCALE GENOMIC DNA]</scope>
    <source>
        <strain evidence="2">Ya'a_city_454_Px</strain>
        <tissue evidence="2">Whole body</tissue>
    </source>
</reference>
<keyword evidence="1" id="KW-0472">Membrane</keyword>
<evidence type="ECO:0000313" key="3">
    <source>
        <dbReference type="Proteomes" id="UP000053268"/>
    </source>
</evidence>
<protein>
    <submittedName>
        <fullName evidence="2">Uncharacterized protein</fullName>
    </submittedName>
</protein>
<evidence type="ECO:0000313" key="2">
    <source>
        <dbReference type="EMBL" id="KPJ04283.1"/>
    </source>
</evidence>
<keyword evidence="1" id="KW-0812">Transmembrane</keyword>
<gene>
    <name evidence="2" type="ORF">RR46_01567</name>
</gene>
<feature type="transmembrane region" description="Helical" evidence="1">
    <location>
        <begin position="17"/>
        <end position="34"/>
    </location>
</feature>
<keyword evidence="3" id="KW-1185">Reference proteome</keyword>
<organism evidence="2 3">
    <name type="scientific">Papilio xuthus</name>
    <name type="common">Asian swallowtail butterfly</name>
    <dbReference type="NCBI Taxonomy" id="66420"/>
    <lineage>
        <taxon>Eukaryota</taxon>
        <taxon>Metazoa</taxon>
        <taxon>Ecdysozoa</taxon>
        <taxon>Arthropoda</taxon>
        <taxon>Hexapoda</taxon>
        <taxon>Insecta</taxon>
        <taxon>Pterygota</taxon>
        <taxon>Neoptera</taxon>
        <taxon>Endopterygota</taxon>
        <taxon>Lepidoptera</taxon>
        <taxon>Glossata</taxon>
        <taxon>Ditrysia</taxon>
        <taxon>Papilionoidea</taxon>
        <taxon>Papilionidae</taxon>
        <taxon>Papilioninae</taxon>
        <taxon>Papilio</taxon>
    </lineage>
</organism>
<dbReference type="Proteomes" id="UP000053268">
    <property type="component" value="Unassembled WGS sequence"/>
</dbReference>
<sequence length="92" mass="10155">MCVQVSGVFVDYCRVNLQYIILFGELNMLVTFGLRGPKFKRNYNDHHIKGDGAYAVPTIKNYASELSALGIIAGVNPTVVQWRGLALGEPPK</sequence>
<dbReference type="AlphaFoldDB" id="A0A0N0P9Y6"/>
<evidence type="ECO:0000256" key="1">
    <source>
        <dbReference type="SAM" id="Phobius"/>
    </source>
</evidence>
<dbReference type="EMBL" id="KQ459037">
    <property type="protein sequence ID" value="KPJ04283.1"/>
    <property type="molecule type" value="Genomic_DNA"/>
</dbReference>
<proteinExistence type="predicted"/>
<accession>A0A0N0P9Y6</accession>
<name>A0A0N0P9Y6_PAPXU</name>
<keyword evidence="1" id="KW-1133">Transmembrane helix</keyword>